<keyword evidence="3" id="KW-0106">Calcium</keyword>
<feature type="domain" description="EF-hand" evidence="5">
    <location>
        <begin position="179"/>
        <end position="214"/>
    </location>
</feature>
<dbReference type="Pfam" id="PF13499">
    <property type="entry name" value="EF-hand_7"/>
    <property type="match status" value="1"/>
</dbReference>
<evidence type="ECO:0000256" key="4">
    <source>
        <dbReference type="SAM" id="MobiDB-lite"/>
    </source>
</evidence>
<dbReference type="CDD" id="cd00051">
    <property type="entry name" value="EFh"/>
    <property type="match status" value="1"/>
</dbReference>
<accession>A0A803MI69</accession>
<evidence type="ECO:0000259" key="5">
    <source>
        <dbReference type="PROSITE" id="PS50222"/>
    </source>
</evidence>
<feature type="domain" description="EF-hand" evidence="5">
    <location>
        <begin position="140"/>
        <end position="175"/>
    </location>
</feature>
<dbReference type="SMART" id="SM00054">
    <property type="entry name" value="EFh"/>
    <property type="match status" value="3"/>
</dbReference>
<dbReference type="Pfam" id="PF13405">
    <property type="entry name" value="EF-hand_6"/>
    <property type="match status" value="1"/>
</dbReference>
<reference evidence="6" key="2">
    <citation type="submission" date="2021-03" db="UniProtKB">
        <authorList>
            <consortium name="EnsemblPlants"/>
        </authorList>
    </citation>
    <scope>IDENTIFICATION</scope>
</reference>
<evidence type="ECO:0000256" key="2">
    <source>
        <dbReference type="ARBA" id="ARBA00022737"/>
    </source>
</evidence>
<sequence>MDQASNSEKMEKEASRRRLSRKKSSVSASRSFKLRSESLNSLRLRRVFDLFDKNKDGLITVDEIKQALVLLGLDEDKEDDHNNDDIELHSIVTSFIKPGYHGLAFDDFESLHNSLHTTFFFDCHDHNDHFQDVTHHQQDQVESDLNEAFKVFDSDGDGYISATELQQVLSKLGFPEAQQELHHIQHMISSFDDNHDGRVDFFEFKHMMSRTLLLPSA</sequence>
<dbReference type="FunFam" id="1.10.238.10:FF:000001">
    <property type="entry name" value="Calmodulin 1"/>
    <property type="match status" value="1"/>
</dbReference>
<evidence type="ECO:0000313" key="6">
    <source>
        <dbReference type="EnsemblPlants" id="AUR62029817-RA:cds"/>
    </source>
</evidence>
<protein>
    <recommendedName>
        <fullName evidence="5">EF-hand domain-containing protein</fullName>
    </recommendedName>
</protein>
<keyword evidence="1" id="KW-0479">Metal-binding</keyword>
<dbReference type="InterPro" id="IPR002048">
    <property type="entry name" value="EF_hand_dom"/>
</dbReference>
<dbReference type="OMA" id="GEGSCCD"/>
<organism evidence="6 7">
    <name type="scientific">Chenopodium quinoa</name>
    <name type="common">Quinoa</name>
    <dbReference type="NCBI Taxonomy" id="63459"/>
    <lineage>
        <taxon>Eukaryota</taxon>
        <taxon>Viridiplantae</taxon>
        <taxon>Streptophyta</taxon>
        <taxon>Embryophyta</taxon>
        <taxon>Tracheophyta</taxon>
        <taxon>Spermatophyta</taxon>
        <taxon>Magnoliopsida</taxon>
        <taxon>eudicotyledons</taxon>
        <taxon>Gunneridae</taxon>
        <taxon>Pentapetalae</taxon>
        <taxon>Caryophyllales</taxon>
        <taxon>Chenopodiaceae</taxon>
        <taxon>Chenopodioideae</taxon>
        <taxon>Atripliceae</taxon>
        <taxon>Chenopodium</taxon>
    </lineage>
</organism>
<dbReference type="InterPro" id="IPR018247">
    <property type="entry name" value="EF_Hand_1_Ca_BS"/>
</dbReference>
<evidence type="ECO:0000256" key="1">
    <source>
        <dbReference type="ARBA" id="ARBA00022723"/>
    </source>
</evidence>
<dbReference type="InterPro" id="IPR011992">
    <property type="entry name" value="EF-hand-dom_pair"/>
</dbReference>
<dbReference type="Gene3D" id="1.10.238.10">
    <property type="entry name" value="EF-hand"/>
    <property type="match status" value="2"/>
</dbReference>
<dbReference type="AlphaFoldDB" id="A0A803MI69"/>
<dbReference type="PANTHER" id="PTHR10891">
    <property type="entry name" value="EF-HAND CALCIUM-BINDING DOMAIN CONTAINING PROTEIN"/>
    <property type="match status" value="1"/>
</dbReference>
<reference evidence="6" key="1">
    <citation type="journal article" date="2017" name="Nature">
        <title>The genome of Chenopodium quinoa.</title>
        <authorList>
            <person name="Jarvis D.E."/>
            <person name="Ho Y.S."/>
            <person name="Lightfoot D.J."/>
            <person name="Schmoeckel S.M."/>
            <person name="Li B."/>
            <person name="Borm T.J.A."/>
            <person name="Ohyanagi H."/>
            <person name="Mineta K."/>
            <person name="Michell C.T."/>
            <person name="Saber N."/>
            <person name="Kharbatia N.M."/>
            <person name="Rupper R.R."/>
            <person name="Sharp A.R."/>
            <person name="Dally N."/>
            <person name="Boughton B.A."/>
            <person name="Woo Y.H."/>
            <person name="Gao G."/>
            <person name="Schijlen E.G.W.M."/>
            <person name="Guo X."/>
            <person name="Momin A.A."/>
            <person name="Negrao S."/>
            <person name="Al-Babili S."/>
            <person name="Gehring C."/>
            <person name="Roessner U."/>
            <person name="Jung C."/>
            <person name="Murphy K."/>
            <person name="Arold S.T."/>
            <person name="Gojobori T."/>
            <person name="van der Linden C.G."/>
            <person name="van Loo E.N."/>
            <person name="Jellen E.N."/>
            <person name="Maughan P.J."/>
            <person name="Tester M."/>
        </authorList>
    </citation>
    <scope>NUCLEOTIDE SEQUENCE [LARGE SCALE GENOMIC DNA]</scope>
    <source>
        <strain evidence="6">cv. PI 614886</strain>
    </source>
</reference>
<dbReference type="SUPFAM" id="SSF47473">
    <property type="entry name" value="EF-hand"/>
    <property type="match status" value="1"/>
</dbReference>
<dbReference type="GO" id="GO:0005509">
    <property type="term" value="F:calcium ion binding"/>
    <property type="evidence" value="ECO:0007669"/>
    <property type="project" value="InterPro"/>
</dbReference>
<dbReference type="Gramene" id="AUR62029817-RA">
    <property type="protein sequence ID" value="AUR62029817-RA:cds"/>
    <property type="gene ID" value="AUR62029817"/>
</dbReference>
<dbReference type="InterPro" id="IPR039647">
    <property type="entry name" value="EF_hand_pair_protein_CML-like"/>
</dbReference>
<proteinExistence type="predicted"/>
<feature type="region of interest" description="Disordered" evidence="4">
    <location>
        <begin position="1"/>
        <end position="30"/>
    </location>
</feature>
<dbReference type="PROSITE" id="PS50222">
    <property type="entry name" value="EF_HAND_2"/>
    <property type="match status" value="3"/>
</dbReference>
<keyword evidence="7" id="KW-1185">Reference proteome</keyword>
<keyword evidence="2" id="KW-0677">Repeat</keyword>
<name>A0A803MI69_CHEQI</name>
<dbReference type="PROSITE" id="PS00018">
    <property type="entry name" value="EF_HAND_1"/>
    <property type="match status" value="3"/>
</dbReference>
<dbReference type="EnsemblPlants" id="AUR62029817-RA">
    <property type="protein sequence ID" value="AUR62029817-RA:cds"/>
    <property type="gene ID" value="AUR62029817"/>
</dbReference>
<feature type="domain" description="EF-hand" evidence="5">
    <location>
        <begin position="39"/>
        <end position="74"/>
    </location>
</feature>
<dbReference type="Proteomes" id="UP000596660">
    <property type="component" value="Unplaced"/>
</dbReference>
<evidence type="ECO:0000313" key="7">
    <source>
        <dbReference type="Proteomes" id="UP000596660"/>
    </source>
</evidence>
<evidence type="ECO:0000256" key="3">
    <source>
        <dbReference type="ARBA" id="ARBA00022837"/>
    </source>
</evidence>